<comment type="caution">
    <text evidence="2">The sequence shown here is derived from an EMBL/GenBank/DDBJ whole genome shotgun (WGS) entry which is preliminary data.</text>
</comment>
<reference evidence="2" key="2">
    <citation type="submission" date="2023-03" db="EMBL/GenBank/DDBJ databases">
        <authorList>
            <person name="Zhang Z."/>
        </authorList>
    </citation>
    <scope>NUCLEOTIDE SEQUENCE</scope>
    <source>
        <strain evidence="2">DSA</strain>
    </source>
</reference>
<gene>
    <name evidence="2" type="ORF">P6N53_11895</name>
</gene>
<dbReference type="AlphaFoldDB" id="A0AAW7ZET4"/>
<reference evidence="2" key="1">
    <citation type="journal article" date="2023" name="J. Hazard. Mater.">
        <title>Anaerobic biodegradation of pyrene and benzo[a]pyrene by a new sulfate-reducing Desulforamulus aquiferis strain DSA.</title>
        <authorList>
            <person name="Zhang Z."/>
            <person name="Sun J."/>
            <person name="Gong X."/>
            <person name="Wang C."/>
            <person name="Wang H."/>
        </authorList>
    </citation>
    <scope>NUCLEOTIDE SEQUENCE</scope>
    <source>
        <strain evidence="2">DSA</strain>
    </source>
</reference>
<dbReference type="CDD" id="cd24076">
    <property type="entry name" value="ASKHA_ATPase_ROK_BsXylR-like"/>
    <property type="match status" value="1"/>
</dbReference>
<dbReference type="Gene3D" id="3.30.420.40">
    <property type="match status" value="2"/>
</dbReference>
<dbReference type="SUPFAM" id="SSF53067">
    <property type="entry name" value="Actin-like ATPase domain"/>
    <property type="match status" value="1"/>
</dbReference>
<organism evidence="2 3">
    <name type="scientific">Desulforamulus aquiferis</name>
    <dbReference type="NCBI Taxonomy" id="1397668"/>
    <lineage>
        <taxon>Bacteria</taxon>
        <taxon>Bacillati</taxon>
        <taxon>Bacillota</taxon>
        <taxon>Clostridia</taxon>
        <taxon>Eubacteriales</taxon>
        <taxon>Peptococcaceae</taxon>
        <taxon>Desulforamulus</taxon>
    </lineage>
</organism>
<dbReference type="InterPro" id="IPR049874">
    <property type="entry name" value="ROK_cs"/>
</dbReference>
<evidence type="ECO:0000313" key="3">
    <source>
        <dbReference type="Proteomes" id="UP001172911"/>
    </source>
</evidence>
<dbReference type="InterPro" id="IPR000600">
    <property type="entry name" value="ROK"/>
</dbReference>
<dbReference type="Proteomes" id="UP001172911">
    <property type="component" value="Unassembled WGS sequence"/>
</dbReference>
<sequence>MNQDLIAGIDLGGTKILTAVADRQGNILSEIYLPTEAERGTSVILNNLCRSVSLAMSKAGFQGEPGALGIGVPGAVDKGIVHLAPNLGWKEFDLGRELPRIFNCKVETANDANLAALGEYVFGAGQGSSNMLYVTVSTGIGAGIVYRGELFTGESGTAGELGHTTILPEGPLCTCGNYGCLEALASGTSIARQARELVKAGYGQGILPYVDKHLSAKAVGQAARNGDADAIRIIEGAGRYLGLGLSIAVNLLNPSRIILGGGVMDMSDLLWPSLEKEFNTRAHRGAKKVVKLVPAALGSRSGLMGAVALARRLR</sequence>
<dbReference type="PANTHER" id="PTHR18964:SF149">
    <property type="entry name" value="BIFUNCTIONAL UDP-N-ACETYLGLUCOSAMINE 2-EPIMERASE_N-ACETYLMANNOSAMINE KINASE"/>
    <property type="match status" value="1"/>
</dbReference>
<accession>A0AAW7ZET4</accession>
<evidence type="ECO:0000313" key="2">
    <source>
        <dbReference type="EMBL" id="MDO7787923.1"/>
    </source>
</evidence>
<dbReference type="EMBL" id="JARPTC010000017">
    <property type="protein sequence ID" value="MDO7787923.1"/>
    <property type="molecule type" value="Genomic_DNA"/>
</dbReference>
<comment type="similarity">
    <text evidence="1">Belongs to the ROK (NagC/XylR) family.</text>
</comment>
<keyword evidence="3" id="KW-1185">Reference proteome</keyword>
<dbReference type="RefSeq" id="WP_304543387.1">
    <property type="nucleotide sequence ID" value="NZ_JARPTC010000017.1"/>
</dbReference>
<proteinExistence type="inferred from homology"/>
<dbReference type="InterPro" id="IPR043129">
    <property type="entry name" value="ATPase_NBD"/>
</dbReference>
<name>A0AAW7ZET4_9FIRM</name>
<dbReference type="PROSITE" id="PS01125">
    <property type="entry name" value="ROK"/>
    <property type="match status" value="1"/>
</dbReference>
<protein>
    <submittedName>
        <fullName evidence="2">ROK family protein</fullName>
    </submittedName>
</protein>
<evidence type="ECO:0000256" key="1">
    <source>
        <dbReference type="ARBA" id="ARBA00006479"/>
    </source>
</evidence>
<dbReference type="PANTHER" id="PTHR18964">
    <property type="entry name" value="ROK (REPRESSOR, ORF, KINASE) FAMILY"/>
    <property type="match status" value="1"/>
</dbReference>
<dbReference type="Pfam" id="PF00480">
    <property type="entry name" value="ROK"/>
    <property type="match status" value="1"/>
</dbReference>